<evidence type="ECO:0000313" key="1">
    <source>
        <dbReference type="EMBL" id="VDM04853.1"/>
    </source>
</evidence>
<sequence length="108" mass="11828">MAGFRDLVEHLIVDFGTAGEGTVRLCEGVHGLQSSAIDVDARCSLRSVGWRLLHDHLFLRTDDRSEVVAGGGDEVYTLVHVLSYRCVESATIGEEKFVDGSCDACDWK</sequence>
<dbReference type="OrthoDB" id="6310407at2759"/>
<evidence type="ECO:0000313" key="3">
    <source>
        <dbReference type="WBParaSite" id="SSLN_0001916401-mRNA-1"/>
    </source>
</evidence>
<evidence type="ECO:0000313" key="2">
    <source>
        <dbReference type="Proteomes" id="UP000275846"/>
    </source>
</evidence>
<dbReference type="Proteomes" id="UP000275846">
    <property type="component" value="Unassembled WGS sequence"/>
</dbReference>
<name>A0A183TPR9_SCHSO</name>
<gene>
    <name evidence="1" type="ORF">SSLN_LOCUS18467</name>
</gene>
<dbReference type="WBParaSite" id="SSLN_0001916401-mRNA-1">
    <property type="protein sequence ID" value="SSLN_0001916401-mRNA-1"/>
    <property type="gene ID" value="SSLN_0001916401"/>
</dbReference>
<dbReference type="EMBL" id="UYSU01044502">
    <property type="protein sequence ID" value="VDM04853.1"/>
    <property type="molecule type" value="Genomic_DNA"/>
</dbReference>
<dbReference type="AlphaFoldDB" id="A0A183TPR9"/>
<reference evidence="3" key="1">
    <citation type="submission" date="2016-06" db="UniProtKB">
        <authorList>
            <consortium name="WormBaseParasite"/>
        </authorList>
    </citation>
    <scope>IDENTIFICATION</scope>
</reference>
<protein>
    <submittedName>
        <fullName evidence="1 3">Uncharacterized protein</fullName>
    </submittedName>
</protein>
<reference evidence="1 2" key="2">
    <citation type="submission" date="2018-11" db="EMBL/GenBank/DDBJ databases">
        <authorList>
            <consortium name="Pathogen Informatics"/>
        </authorList>
    </citation>
    <scope>NUCLEOTIDE SEQUENCE [LARGE SCALE GENOMIC DNA]</scope>
    <source>
        <strain evidence="1 2">NST_G2</strain>
    </source>
</reference>
<accession>A0A183TPR9</accession>
<keyword evidence="2" id="KW-1185">Reference proteome</keyword>
<organism evidence="3">
    <name type="scientific">Schistocephalus solidus</name>
    <name type="common">Tapeworm</name>
    <dbReference type="NCBI Taxonomy" id="70667"/>
    <lineage>
        <taxon>Eukaryota</taxon>
        <taxon>Metazoa</taxon>
        <taxon>Spiralia</taxon>
        <taxon>Lophotrochozoa</taxon>
        <taxon>Platyhelminthes</taxon>
        <taxon>Cestoda</taxon>
        <taxon>Eucestoda</taxon>
        <taxon>Diphyllobothriidea</taxon>
        <taxon>Diphyllobothriidae</taxon>
        <taxon>Schistocephalus</taxon>
    </lineage>
</organism>
<proteinExistence type="predicted"/>